<comment type="caution">
    <text evidence="1">The sequence shown here is derived from an EMBL/GenBank/DDBJ whole genome shotgun (WGS) entry which is preliminary data.</text>
</comment>
<proteinExistence type="predicted"/>
<dbReference type="Proteomes" id="UP001060215">
    <property type="component" value="Chromosome 13"/>
</dbReference>
<organism evidence="1 2">
    <name type="scientific">Camellia lanceoleosa</name>
    <dbReference type="NCBI Taxonomy" id="1840588"/>
    <lineage>
        <taxon>Eukaryota</taxon>
        <taxon>Viridiplantae</taxon>
        <taxon>Streptophyta</taxon>
        <taxon>Embryophyta</taxon>
        <taxon>Tracheophyta</taxon>
        <taxon>Spermatophyta</taxon>
        <taxon>Magnoliopsida</taxon>
        <taxon>eudicotyledons</taxon>
        <taxon>Gunneridae</taxon>
        <taxon>Pentapetalae</taxon>
        <taxon>asterids</taxon>
        <taxon>Ericales</taxon>
        <taxon>Theaceae</taxon>
        <taxon>Camellia</taxon>
    </lineage>
</organism>
<evidence type="ECO:0000313" key="1">
    <source>
        <dbReference type="EMBL" id="KAI7991201.1"/>
    </source>
</evidence>
<protein>
    <submittedName>
        <fullName evidence="1">Uncharacterized protein</fullName>
    </submittedName>
</protein>
<evidence type="ECO:0000313" key="2">
    <source>
        <dbReference type="Proteomes" id="UP001060215"/>
    </source>
</evidence>
<name>A0ACC0FTF6_9ERIC</name>
<accession>A0ACC0FTF6</accession>
<dbReference type="EMBL" id="CM045770">
    <property type="protein sequence ID" value="KAI7991201.1"/>
    <property type="molecule type" value="Genomic_DNA"/>
</dbReference>
<gene>
    <name evidence="1" type="ORF">LOK49_LG12G00888</name>
</gene>
<keyword evidence="2" id="KW-1185">Reference proteome</keyword>
<sequence>MNSMKILIWNCRGAGNNTFKRNLRELLNIHKPEILVLMETKVPFSSLGNFFNNLGFSASTVVDPVGRMGGIWMLWDTAHVNVRTSSVSNQFIQATIHREDYEEWIFSAVYASPNPANRETLWEDLERTAATMNQPWLVAGDFNDFTDLSERRSFSPNHTPSRNQRFRNRINNCNLIDLGSVGPRLTWTNNRQGLANTMERLDRAMSNDRWRALFPEGTVRTLPRTYSDHSPLVVLTQGLTIF</sequence>
<reference evidence="1 2" key="1">
    <citation type="journal article" date="2022" name="Plant J.">
        <title>Chromosome-level genome of Camellia lanceoleosa provides a valuable resource for understanding genome evolution and self-incompatibility.</title>
        <authorList>
            <person name="Gong W."/>
            <person name="Xiao S."/>
            <person name="Wang L."/>
            <person name="Liao Z."/>
            <person name="Chang Y."/>
            <person name="Mo W."/>
            <person name="Hu G."/>
            <person name="Li W."/>
            <person name="Zhao G."/>
            <person name="Zhu H."/>
            <person name="Hu X."/>
            <person name="Ji K."/>
            <person name="Xiang X."/>
            <person name="Song Q."/>
            <person name="Yuan D."/>
            <person name="Jin S."/>
            <person name="Zhang L."/>
        </authorList>
    </citation>
    <scope>NUCLEOTIDE SEQUENCE [LARGE SCALE GENOMIC DNA]</scope>
    <source>
        <strain evidence="1">SQ_2022a</strain>
    </source>
</reference>